<dbReference type="GO" id="GO:0015074">
    <property type="term" value="P:DNA integration"/>
    <property type="evidence" value="ECO:0007669"/>
    <property type="project" value="InterPro"/>
</dbReference>
<dbReference type="InterPro" id="IPR002104">
    <property type="entry name" value="Integrase_catalytic"/>
</dbReference>
<dbReference type="PROSITE" id="PS51898">
    <property type="entry name" value="TYR_RECOMBINASE"/>
    <property type="match status" value="1"/>
</dbReference>
<dbReference type="PANTHER" id="PTHR30349:SF81">
    <property type="entry name" value="TYROSINE RECOMBINASE XERC"/>
    <property type="match status" value="1"/>
</dbReference>
<dbReference type="PANTHER" id="PTHR30349">
    <property type="entry name" value="PHAGE INTEGRASE-RELATED"/>
    <property type="match status" value="1"/>
</dbReference>
<dbReference type="SUPFAM" id="SSF56349">
    <property type="entry name" value="DNA breaking-rejoining enzymes"/>
    <property type="match status" value="1"/>
</dbReference>
<dbReference type="GO" id="GO:0003677">
    <property type="term" value="F:DNA binding"/>
    <property type="evidence" value="ECO:0007669"/>
    <property type="project" value="InterPro"/>
</dbReference>
<proteinExistence type="predicted"/>
<name>A0AAT9HQG1_9ACTN</name>
<dbReference type="Gene3D" id="1.10.443.10">
    <property type="entry name" value="Intergrase catalytic core"/>
    <property type="match status" value="1"/>
</dbReference>
<reference evidence="3" key="1">
    <citation type="submission" date="2024-06" db="EMBL/GenBank/DDBJ databases">
        <authorList>
            <consortium name="consrtm"/>
            <person name="Uemura M."/>
            <person name="Terahara T."/>
        </authorList>
    </citation>
    <scope>NUCLEOTIDE SEQUENCE</scope>
    <source>
        <strain evidence="3">KM77-8</strain>
    </source>
</reference>
<evidence type="ECO:0000313" key="3">
    <source>
        <dbReference type="EMBL" id="BFO19582.1"/>
    </source>
</evidence>
<dbReference type="Pfam" id="PF00589">
    <property type="entry name" value="Phage_integrase"/>
    <property type="match status" value="1"/>
</dbReference>
<accession>A0AAT9HQG1</accession>
<keyword evidence="1" id="KW-0233">DNA recombination</keyword>
<sequence>MGRARLRQKVPDRSPRSIPDCLWDELFERMGCERDRALLEFYVSSGARAEELLGIGIGDVDWAGQKVYVISKGTRDRQAVPASPQAFLRLACYLDEIGTPSADEPLWRTRRGTDRPMSYWAMRRVLQRANEALGTNWTLHDLRHTAASRMANSGKLTLPEVQAVLRHANIQTTSRYLAIRVEEIFDKLTEHYNTPRIERSYPSGYDVDDIATVFGA</sequence>
<dbReference type="EMBL" id="AP035768">
    <property type="protein sequence ID" value="BFO19582.1"/>
    <property type="molecule type" value="Genomic_DNA"/>
</dbReference>
<feature type="domain" description="Tyr recombinase" evidence="2">
    <location>
        <begin position="13"/>
        <end position="193"/>
    </location>
</feature>
<organism evidence="3">
    <name type="scientific">Streptomyces haneummycinicus</name>
    <dbReference type="NCBI Taxonomy" id="3074435"/>
    <lineage>
        <taxon>Bacteria</taxon>
        <taxon>Bacillati</taxon>
        <taxon>Actinomycetota</taxon>
        <taxon>Actinomycetes</taxon>
        <taxon>Kitasatosporales</taxon>
        <taxon>Streptomycetaceae</taxon>
        <taxon>Streptomyces</taxon>
    </lineage>
</organism>
<dbReference type="InterPro" id="IPR011010">
    <property type="entry name" value="DNA_brk_join_enz"/>
</dbReference>
<protein>
    <recommendedName>
        <fullName evidence="2">Tyr recombinase domain-containing protein</fullName>
    </recommendedName>
</protein>
<dbReference type="InterPro" id="IPR050090">
    <property type="entry name" value="Tyrosine_recombinase_XerCD"/>
</dbReference>
<evidence type="ECO:0000256" key="1">
    <source>
        <dbReference type="ARBA" id="ARBA00023172"/>
    </source>
</evidence>
<dbReference type="InterPro" id="IPR013762">
    <property type="entry name" value="Integrase-like_cat_sf"/>
</dbReference>
<evidence type="ECO:0000259" key="2">
    <source>
        <dbReference type="PROSITE" id="PS51898"/>
    </source>
</evidence>
<dbReference type="AlphaFoldDB" id="A0AAT9HQG1"/>
<dbReference type="CDD" id="cd00397">
    <property type="entry name" value="DNA_BRE_C"/>
    <property type="match status" value="1"/>
</dbReference>
<dbReference type="GO" id="GO:0006310">
    <property type="term" value="P:DNA recombination"/>
    <property type="evidence" value="ECO:0007669"/>
    <property type="project" value="UniProtKB-KW"/>
</dbReference>
<reference evidence="3" key="2">
    <citation type="submission" date="2024-07" db="EMBL/GenBank/DDBJ databases">
        <title>Streptomyces haneummycinica sp. nov., a new antibiotic-producing actinobacterium isolated from marine sediment.</title>
        <authorList>
            <person name="Uemura M."/>
            <person name="Hamada M."/>
            <person name="Hirano S."/>
            <person name="Kobayashi K."/>
            <person name="Ohshiro T."/>
            <person name="Kobayashi T."/>
            <person name="Terahara T."/>
        </authorList>
    </citation>
    <scope>NUCLEOTIDE SEQUENCE</scope>
    <source>
        <strain evidence="3">KM77-8</strain>
    </source>
</reference>
<gene>
    <name evidence="3" type="ORF">SHKM778_59700</name>
</gene>